<organism evidence="3 4">
    <name type="scientific">Owenweeksia hongkongensis (strain DSM 17368 / CIP 108786 / JCM 12287 / NRRL B-23963 / UST20020801)</name>
    <dbReference type="NCBI Taxonomy" id="926562"/>
    <lineage>
        <taxon>Bacteria</taxon>
        <taxon>Pseudomonadati</taxon>
        <taxon>Bacteroidota</taxon>
        <taxon>Flavobacteriia</taxon>
        <taxon>Flavobacteriales</taxon>
        <taxon>Owenweeksiaceae</taxon>
        <taxon>Owenweeksia</taxon>
    </lineage>
</organism>
<dbReference type="InterPro" id="IPR004722">
    <property type="entry name" value="DHOase"/>
</dbReference>
<dbReference type="GO" id="GO:0006221">
    <property type="term" value="P:pyrimidine nucleotide biosynthetic process"/>
    <property type="evidence" value="ECO:0007669"/>
    <property type="project" value="UniProtKB-KW"/>
</dbReference>
<dbReference type="AlphaFoldDB" id="G8R763"/>
<dbReference type="SUPFAM" id="SSF51338">
    <property type="entry name" value="Composite domain of metallo-dependent hydrolases"/>
    <property type="match status" value="1"/>
</dbReference>
<keyword evidence="1" id="KW-0665">Pyrimidine biosynthesis</keyword>
<dbReference type="PANTHER" id="PTHR43668">
    <property type="entry name" value="ALLANTOINASE"/>
    <property type="match status" value="1"/>
</dbReference>
<evidence type="ECO:0000259" key="2">
    <source>
        <dbReference type="Pfam" id="PF12890"/>
    </source>
</evidence>
<dbReference type="RefSeq" id="WP_014203817.1">
    <property type="nucleotide sequence ID" value="NC_016599.1"/>
</dbReference>
<dbReference type="InterPro" id="IPR050138">
    <property type="entry name" value="DHOase/Allantoinase_Hydrolase"/>
</dbReference>
<dbReference type="GO" id="GO:0046872">
    <property type="term" value="F:metal ion binding"/>
    <property type="evidence" value="ECO:0007669"/>
    <property type="project" value="InterPro"/>
</dbReference>
<sequence length="427" mass="47105">MDSGKILIKQAKIVDPNSSHHLQVKDILIENDVVIEIADSIDAKDAQVVEHDNLHISPGWFDLRANFCDPGHEEREDIESGIHAAIFGGFTGVAVSPETSPAIDSKAAIEYVYQRAEEFPVNVLPYGSLSKGLQGKELSEMYDMYQSGAVGFSHGKKPVANAALIKLALLYGKEFAPPIHVFSTDESLAYKGQMHEGEVSTYLGLKGIPALAEEVTLLRDLHLSEYAENAIHFMAISSESGVSLLRNAHSLGKPFTADVALANLIFTDEALDTYDSNLKVSPPIRAKKDREALIKALNEEIIQVITSDHTPVDVEYKKCEFDQADFGMITLESFFGALGNLREDGLNLEQIIKCIAINPRKVLGMETPSVEVNSWGEFTLFDPDHKWTFGKEHIQSKSRNTPFIGKELTGKPLGIINNNILVWMAEK</sequence>
<dbReference type="HOGENOM" id="CLU_015572_1_0_10"/>
<dbReference type="OrthoDB" id="9765462at2"/>
<evidence type="ECO:0000313" key="3">
    <source>
        <dbReference type="EMBL" id="AEV34470.1"/>
    </source>
</evidence>
<dbReference type="GO" id="GO:0006145">
    <property type="term" value="P:purine nucleobase catabolic process"/>
    <property type="evidence" value="ECO:0007669"/>
    <property type="project" value="TreeGrafter"/>
</dbReference>
<evidence type="ECO:0000313" key="4">
    <source>
        <dbReference type="Proteomes" id="UP000005631"/>
    </source>
</evidence>
<dbReference type="Gene3D" id="2.30.40.10">
    <property type="entry name" value="Urease, subunit C, domain 1"/>
    <property type="match status" value="1"/>
</dbReference>
<dbReference type="Pfam" id="PF12890">
    <property type="entry name" value="DHOase"/>
    <property type="match status" value="1"/>
</dbReference>
<dbReference type="InterPro" id="IPR024403">
    <property type="entry name" value="DHOase_cat"/>
</dbReference>
<protein>
    <submittedName>
        <fullName evidence="3">Dihydroorotase-like cyclic amidohydrolase</fullName>
    </submittedName>
</protein>
<dbReference type="GO" id="GO:0004151">
    <property type="term" value="F:dihydroorotase activity"/>
    <property type="evidence" value="ECO:0007669"/>
    <property type="project" value="InterPro"/>
</dbReference>
<dbReference type="CDD" id="cd01317">
    <property type="entry name" value="DHOase_IIa"/>
    <property type="match status" value="1"/>
</dbReference>
<evidence type="ECO:0000256" key="1">
    <source>
        <dbReference type="ARBA" id="ARBA00022975"/>
    </source>
</evidence>
<dbReference type="EMBL" id="CP003156">
    <property type="protein sequence ID" value="AEV34470.1"/>
    <property type="molecule type" value="Genomic_DNA"/>
</dbReference>
<keyword evidence="4" id="KW-1185">Reference proteome</keyword>
<reference evidence="3 4" key="1">
    <citation type="journal article" date="2012" name="Stand. Genomic Sci.">
        <title>Genome sequence of the orange-pigmented seawater bacterium Owenweeksia hongkongensis type strain (UST20020801(T)).</title>
        <authorList>
            <person name="Riedel T."/>
            <person name="Held B."/>
            <person name="Nolan M."/>
            <person name="Lucas S."/>
            <person name="Lapidus A."/>
            <person name="Tice H."/>
            <person name="Del Rio T.G."/>
            <person name="Cheng J.F."/>
            <person name="Han C."/>
            <person name="Tapia R."/>
            <person name="Goodwin L.A."/>
            <person name="Pitluck S."/>
            <person name="Liolios K."/>
            <person name="Mavromatis K."/>
            <person name="Pagani I."/>
            <person name="Ivanova N."/>
            <person name="Mikhailova N."/>
            <person name="Pati A."/>
            <person name="Chen A."/>
            <person name="Palaniappan K."/>
            <person name="Rohde M."/>
            <person name="Tindall B.J."/>
            <person name="Detter J.C."/>
            <person name="Goker M."/>
            <person name="Woyke T."/>
            <person name="Bristow J."/>
            <person name="Eisen J.A."/>
            <person name="Markowitz V."/>
            <person name="Hugenholtz P."/>
            <person name="Klenk H.P."/>
            <person name="Kyrpides N.C."/>
        </authorList>
    </citation>
    <scope>NUCLEOTIDE SEQUENCE</scope>
    <source>
        <strain evidence="4">DSM 17368 / JCM 12287 / NRRL B-23963</strain>
    </source>
</reference>
<proteinExistence type="predicted"/>
<dbReference type="STRING" id="926562.Oweho_3522"/>
<dbReference type="KEGG" id="oho:Oweho_3522"/>
<dbReference type="PANTHER" id="PTHR43668:SF2">
    <property type="entry name" value="ALLANTOINASE"/>
    <property type="match status" value="1"/>
</dbReference>
<dbReference type="NCBIfam" id="TIGR00857">
    <property type="entry name" value="pyrC_multi"/>
    <property type="match status" value="1"/>
</dbReference>
<dbReference type="eggNOG" id="COG0044">
    <property type="taxonomic scope" value="Bacteria"/>
</dbReference>
<gene>
    <name evidence="3" type="ordered locus">Oweho_3522</name>
</gene>
<dbReference type="PATRIC" id="fig|926562.3.peg.3542"/>
<dbReference type="GO" id="GO:0005737">
    <property type="term" value="C:cytoplasm"/>
    <property type="evidence" value="ECO:0007669"/>
    <property type="project" value="TreeGrafter"/>
</dbReference>
<dbReference type="GO" id="GO:0004038">
    <property type="term" value="F:allantoinase activity"/>
    <property type="evidence" value="ECO:0007669"/>
    <property type="project" value="TreeGrafter"/>
</dbReference>
<dbReference type="SUPFAM" id="SSF51556">
    <property type="entry name" value="Metallo-dependent hydrolases"/>
    <property type="match status" value="1"/>
</dbReference>
<dbReference type="Proteomes" id="UP000005631">
    <property type="component" value="Chromosome"/>
</dbReference>
<accession>G8R763</accession>
<dbReference type="InterPro" id="IPR011059">
    <property type="entry name" value="Metal-dep_hydrolase_composite"/>
</dbReference>
<feature type="domain" description="Dihydroorotase catalytic" evidence="2">
    <location>
        <begin position="56"/>
        <end position="238"/>
    </location>
</feature>
<dbReference type="InterPro" id="IPR032466">
    <property type="entry name" value="Metal_Hydrolase"/>
</dbReference>
<dbReference type="Gene3D" id="3.20.20.140">
    <property type="entry name" value="Metal-dependent hydrolases"/>
    <property type="match status" value="1"/>
</dbReference>
<keyword evidence="3" id="KW-0378">Hydrolase</keyword>
<name>G8R763_OWEHD</name>